<dbReference type="Proteomes" id="UP000006919">
    <property type="component" value="Chromosome"/>
</dbReference>
<dbReference type="PANTHER" id="PTHR43280:SF2">
    <property type="entry name" value="HTH-TYPE TRANSCRIPTIONAL REGULATOR EXSA"/>
    <property type="match status" value="1"/>
</dbReference>
<dbReference type="InterPro" id="IPR018060">
    <property type="entry name" value="HTH_AraC"/>
</dbReference>
<accession>E6UH26</accession>
<proteinExistence type="predicted"/>
<reference evidence="5 6" key="1">
    <citation type="journal article" date="2011" name="J. Bacteriol.">
        <title>Complete genome of the cellulolytic ruminal bacterium Ruminococcus albus 7.</title>
        <authorList>
            <person name="Suen G."/>
            <person name="Stevenson D.M."/>
            <person name="Bruce D.C."/>
            <person name="Chertkov O."/>
            <person name="Copeland A."/>
            <person name="Cheng J.F."/>
            <person name="Detter C."/>
            <person name="Detter J.C."/>
            <person name="Goodwin L.A."/>
            <person name="Han C.S."/>
            <person name="Hauser L.J."/>
            <person name="Ivanova N.N."/>
            <person name="Kyrpides N.C."/>
            <person name="Land M.L."/>
            <person name="Lapidus A."/>
            <person name="Lucas S."/>
            <person name="Ovchinnikova G."/>
            <person name="Pitluck S."/>
            <person name="Tapia R."/>
            <person name="Woyke T."/>
            <person name="Boyum J."/>
            <person name="Mead D."/>
            <person name="Weimer P.J."/>
        </authorList>
    </citation>
    <scope>NUCLEOTIDE SEQUENCE [LARGE SCALE GENOMIC DNA]</scope>
    <source>
        <strain evidence="6">ATCC 27210 / DSM 20455 / JCM 14654 / NCDO 2250 / 7</strain>
    </source>
</reference>
<evidence type="ECO:0000256" key="3">
    <source>
        <dbReference type="ARBA" id="ARBA00023163"/>
    </source>
</evidence>
<dbReference type="Gene3D" id="1.10.10.60">
    <property type="entry name" value="Homeodomain-like"/>
    <property type="match status" value="2"/>
</dbReference>
<dbReference type="AlphaFoldDB" id="E6UH26"/>
<dbReference type="PRINTS" id="PR00032">
    <property type="entry name" value="HTHARAC"/>
</dbReference>
<dbReference type="InterPro" id="IPR009057">
    <property type="entry name" value="Homeodomain-like_sf"/>
</dbReference>
<dbReference type="GO" id="GO:0043565">
    <property type="term" value="F:sequence-specific DNA binding"/>
    <property type="evidence" value="ECO:0007669"/>
    <property type="project" value="InterPro"/>
</dbReference>
<dbReference type="PROSITE" id="PS01124">
    <property type="entry name" value="HTH_ARAC_FAMILY_2"/>
    <property type="match status" value="1"/>
</dbReference>
<keyword evidence="2" id="KW-0238">DNA-binding</keyword>
<gene>
    <name evidence="5" type="ordered locus">Rumal_1517</name>
</gene>
<dbReference type="GO" id="GO:0003700">
    <property type="term" value="F:DNA-binding transcription factor activity"/>
    <property type="evidence" value="ECO:0007669"/>
    <property type="project" value="InterPro"/>
</dbReference>
<dbReference type="InterPro" id="IPR020449">
    <property type="entry name" value="Tscrpt_reg_AraC-type_HTH"/>
</dbReference>
<evidence type="ECO:0000256" key="1">
    <source>
        <dbReference type="ARBA" id="ARBA00023015"/>
    </source>
</evidence>
<evidence type="ECO:0000259" key="4">
    <source>
        <dbReference type="PROSITE" id="PS01124"/>
    </source>
</evidence>
<name>E6UH26_RUMA7</name>
<evidence type="ECO:0000256" key="2">
    <source>
        <dbReference type="ARBA" id="ARBA00023125"/>
    </source>
</evidence>
<dbReference type="eggNOG" id="COG2207">
    <property type="taxonomic scope" value="Bacteria"/>
</dbReference>
<dbReference type="EMBL" id="CP002403">
    <property type="protein sequence ID" value="ADU22018.1"/>
    <property type="molecule type" value="Genomic_DNA"/>
</dbReference>
<dbReference type="RefSeq" id="WP_013498183.1">
    <property type="nucleotide sequence ID" value="NC_014833.1"/>
</dbReference>
<keyword evidence="3" id="KW-0804">Transcription</keyword>
<organism evidence="5 6">
    <name type="scientific">Ruminococcus albus (strain ATCC 27210 / DSM 20455 / JCM 14654 / NCDO 2250 / 7)</name>
    <dbReference type="NCBI Taxonomy" id="697329"/>
    <lineage>
        <taxon>Bacteria</taxon>
        <taxon>Bacillati</taxon>
        <taxon>Bacillota</taxon>
        <taxon>Clostridia</taxon>
        <taxon>Eubacteriales</taxon>
        <taxon>Oscillospiraceae</taxon>
        <taxon>Ruminococcus</taxon>
    </lineage>
</organism>
<dbReference type="KEGG" id="ral:Rumal_1517"/>
<dbReference type="HOGENOM" id="CLU_000445_88_6_9"/>
<dbReference type="STRING" id="697329.Rumal_1517"/>
<evidence type="ECO:0000313" key="5">
    <source>
        <dbReference type="EMBL" id="ADU22018.1"/>
    </source>
</evidence>
<dbReference type="SMART" id="SM00342">
    <property type="entry name" value="HTH_ARAC"/>
    <property type="match status" value="1"/>
</dbReference>
<evidence type="ECO:0000313" key="6">
    <source>
        <dbReference type="Proteomes" id="UP000006919"/>
    </source>
</evidence>
<dbReference type="PANTHER" id="PTHR43280">
    <property type="entry name" value="ARAC-FAMILY TRANSCRIPTIONAL REGULATOR"/>
    <property type="match status" value="1"/>
</dbReference>
<protein>
    <submittedName>
        <fullName evidence="5">Transcriptional regulator, AraC family</fullName>
    </submittedName>
</protein>
<dbReference type="SUPFAM" id="SSF46689">
    <property type="entry name" value="Homeodomain-like"/>
    <property type="match status" value="1"/>
</dbReference>
<dbReference type="OrthoDB" id="9774814at2"/>
<keyword evidence="1" id="KW-0805">Transcription regulation</keyword>
<feature type="domain" description="HTH araC/xylS-type" evidence="4">
    <location>
        <begin position="157"/>
        <end position="257"/>
    </location>
</feature>
<dbReference type="Pfam" id="PF12833">
    <property type="entry name" value="HTH_18"/>
    <property type="match status" value="1"/>
</dbReference>
<sequence>MSIKIWGAFNDRTEDDTFHINITGEPCYMLVHFHDPVEILLCGTNIITEPDACVIFPPDEPVDYRSFSGGFTNDYVKFTYKDEPLLESSGLPVNEVFYAAPGWIFKEKISRITWWLTDVMNDHTAEMEDALRCAIEDLSLNRTDISPKAKRDNLTVQRLRQIRSEVSSAPAEWSVERMAEAFYMTRSHFSVLYKNHFGISPGEDIQKITMDLAASLLKDSRMSVDEISKECGYSSSENFIRSFKRYFGTTPLKFRNTLQNK</sequence>